<dbReference type="RefSeq" id="WP_275117323.1">
    <property type="nucleotide sequence ID" value="NZ_JAOTPO010000002.1"/>
</dbReference>
<sequence>MKSNDTSTKKLVEKFISTVLKQNNIDPKSQLSKAEKQEIKKIITDCHNQVNVFLAKKGQFVTENDIQPSPKKVRPHKHKVIAANDFNTLKMFQGSIINTSSH</sequence>
<gene>
    <name evidence="1" type="ORF">N7Z68_04790</name>
</gene>
<evidence type="ECO:0000313" key="1">
    <source>
        <dbReference type="EMBL" id="MDE5412693.1"/>
    </source>
</evidence>
<keyword evidence="2" id="KW-1185">Reference proteome</keyword>
<accession>A0ABT5VDY5</accession>
<comment type="caution">
    <text evidence="1">The sequence shown here is derived from an EMBL/GenBank/DDBJ whole genome shotgun (WGS) entry which is preliminary data.</text>
</comment>
<organism evidence="1 2">
    <name type="scientific">Alkalihalobacterium chitinilyticum</name>
    <dbReference type="NCBI Taxonomy" id="2980103"/>
    <lineage>
        <taxon>Bacteria</taxon>
        <taxon>Bacillati</taxon>
        <taxon>Bacillota</taxon>
        <taxon>Bacilli</taxon>
        <taxon>Bacillales</taxon>
        <taxon>Bacillaceae</taxon>
        <taxon>Alkalihalobacterium</taxon>
    </lineage>
</organism>
<name>A0ABT5VDY5_9BACI</name>
<protein>
    <submittedName>
        <fullName evidence="1">Uncharacterized protein</fullName>
    </submittedName>
</protein>
<proteinExistence type="predicted"/>
<evidence type="ECO:0000313" key="2">
    <source>
        <dbReference type="Proteomes" id="UP001148125"/>
    </source>
</evidence>
<dbReference type="EMBL" id="JAOTPO010000002">
    <property type="protein sequence ID" value="MDE5412693.1"/>
    <property type="molecule type" value="Genomic_DNA"/>
</dbReference>
<dbReference type="Proteomes" id="UP001148125">
    <property type="component" value="Unassembled WGS sequence"/>
</dbReference>
<reference evidence="1" key="1">
    <citation type="submission" date="2024-05" db="EMBL/GenBank/DDBJ databases">
        <title>Alkalihalobacillus sp. strain MEB203 novel alkaliphilic bacterium from Lonar Lake, India.</title>
        <authorList>
            <person name="Joshi A."/>
            <person name="Thite S."/>
            <person name="Mengade P."/>
        </authorList>
    </citation>
    <scope>NUCLEOTIDE SEQUENCE</scope>
    <source>
        <strain evidence="1">MEB 203</strain>
    </source>
</reference>